<feature type="domain" description="DUF5615" evidence="1">
    <location>
        <begin position="6"/>
        <end position="99"/>
    </location>
</feature>
<gene>
    <name evidence="2" type="ORF">JF625_02740</name>
</gene>
<protein>
    <submittedName>
        <fullName evidence="2">DUF5615 family PIN-like protein</fullName>
    </submittedName>
</protein>
<evidence type="ECO:0000313" key="2">
    <source>
        <dbReference type="EMBL" id="MBW8724063.1"/>
    </source>
</evidence>
<dbReference type="EMBL" id="JAEKLZ010000072">
    <property type="protein sequence ID" value="MBW8724063.1"/>
    <property type="molecule type" value="Genomic_DNA"/>
</dbReference>
<accession>A0A952FFQ6</accession>
<proteinExistence type="predicted"/>
<name>A0A952FFQ6_9PROT</name>
<dbReference type="AlphaFoldDB" id="A0A952FFQ6"/>
<comment type="caution">
    <text evidence="2">The sequence shown here is derived from an EMBL/GenBank/DDBJ whole genome shotgun (WGS) entry which is preliminary data.</text>
</comment>
<sequence>MTAPGFLIDECLSRALCGIAHNRGYAAQALVDLGRAGLKDWDVMTIAAERDLVLVTNNVIDFLALYALRLLHPGVVLLKGHIHGRDQQCRAFAAALDDIDTDPDVVNLAIEVVPGAPSHWSVQRYPLSKP</sequence>
<dbReference type="Pfam" id="PF18480">
    <property type="entry name" value="DUF5615"/>
    <property type="match status" value="1"/>
</dbReference>
<dbReference type="Proteomes" id="UP000700706">
    <property type="component" value="Unassembled WGS sequence"/>
</dbReference>
<reference evidence="2" key="1">
    <citation type="submission" date="2020-06" db="EMBL/GenBank/DDBJ databases">
        <title>Stable isotope informed genome-resolved metagenomics uncovers potential trophic interactions in rhizosphere soil.</title>
        <authorList>
            <person name="Starr E.P."/>
            <person name="Shi S."/>
            <person name="Blazewicz S.J."/>
            <person name="Koch B.J."/>
            <person name="Probst A.J."/>
            <person name="Hungate B.A."/>
            <person name="Pett-Ridge J."/>
            <person name="Firestone M.K."/>
            <person name="Banfield J.F."/>
        </authorList>
    </citation>
    <scope>NUCLEOTIDE SEQUENCE</scope>
    <source>
        <strain evidence="2">YM_69_17</strain>
    </source>
</reference>
<evidence type="ECO:0000259" key="1">
    <source>
        <dbReference type="Pfam" id="PF18480"/>
    </source>
</evidence>
<evidence type="ECO:0000313" key="3">
    <source>
        <dbReference type="Proteomes" id="UP000700706"/>
    </source>
</evidence>
<dbReference type="InterPro" id="IPR041049">
    <property type="entry name" value="DUF5615"/>
</dbReference>
<organism evidence="2 3">
    <name type="scientific">Inquilinus limosus</name>
    <dbReference type="NCBI Taxonomy" id="171674"/>
    <lineage>
        <taxon>Bacteria</taxon>
        <taxon>Pseudomonadati</taxon>
        <taxon>Pseudomonadota</taxon>
        <taxon>Alphaproteobacteria</taxon>
        <taxon>Rhodospirillales</taxon>
        <taxon>Rhodospirillaceae</taxon>
        <taxon>Inquilinus</taxon>
    </lineage>
</organism>